<gene>
    <name evidence="2" type="ORF">C440_01938</name>
</gene>
<dbReference type="Proteomes" id="UP000011550">
    <property type="component" value="Unassembled WGS sequence"/>
</dbReference>
<sequence>MSRDSTAVGREHHKEHCIAVELNNLHMSLPTRRQLLHASGAALLTGLAGCSGANGSASFGSESNSGETSPHGPDPDTLVTDYDRHTIRHEADEAIFRSADANADDDDIDEFVLTTNEDRKNLDIVATPAGIDDARAFIDETNFQDEGLAIVQHRVDACRKIKLLYVASPPDEFARFRFCTVIRDASVECSTDAMHVVASIIRVPNSDSDETSWGYSRGSSCRLPPSLQTETADEDEVGVADEDEVEAADATGTADEESTADEDEAADEEET</sequence>
<protein>
    <submittedName>
        <fullName evidence="2">Uncharacterized protein</fullName>
    </submittedName>
</protein>
<evidence type="ECO:0000256" key="1">
    <source>
        <dbReference type="SAM" id="MobiDB-lite"/>
    </source>
</evidence>
<dbReference type="AlphaFoldDB" id="M0IR76"/>
<feature type="region of interest" description="Disordered" evidence="1">
    <location>
        <begin position="207"/>
        <end position="271"/>
    </location>
</feature>
<dbReference type="PATRIC" id="fig|662479.7.peg.400"/>
<accession>M0IR76</accession>
<feature type="region of interest" description="Disordered" evidence="1">
    <location>
        <begin position="56"/>
        <end position="80"/>
    </location>
</feature>
<feature type="compositionally biased region" description="Acidic residues" evidence="1">
    <location>
        <begin position="254"/>
        <end position="271"/>
    </location>
</feature>
<dbReference type="STRING" id="662479.C440_01938"/>
<proteinExistence type="predicted"/>
<keyword evidence="3" id="KW-1185">Reference proteome</keyword>
<dbReference type="EMBL" id="AOLN01000004">
    <property type="protein sequence ID" value="ELZ97969.1"/>
    <property type="molecule type" value="Genomic_DNA"/>
</dbReference>
<feature type="compositionally biased region" description="Acidic residues" evidence="1">
    <location>
        <begin position="231"/>
        <end position="247"/>
    </location>
</feature>
<feature type="compositionally biased region" description="Polar residues" evidence="1">
    <location>
        <begin position="56"/>
        <end position="68"/>
    </location>
</feature>
<evidence type="ECO:0000313" key="3">
    <source>
        <dbReference type="Proteomes" id="UP000011550"/>
    </source>
</evidence>
<comment type="caution">
    <text evidence="2">The sequence shown here is derived from an EMBL/GenBank/DDBJ whole genome shotgun (WGS) entry which is preliminary data.</text>
</comment>
<evidence type="ECO:0000313" key="2">
    <source>
        <dbReference type="EMBL" id="ELZ97969.1"/>
    </source>
</evidence>
<organism evidence="2 3">
    <name type="scientific">Haloferax mucosum ATCC BAA-1512</name>
    <dbReference type="NCBI Taxonomy" id="662479"/>
    <lineage>
        <taxon>Archaea</taxon>
        <taxon>Methanobacteriati</taxon>
        <taxon>Methanobacteriota</taxon>
        <taxon>Stenosarchaea group</taxon>
        <taxon>Halobacteria</taxon>
        <taxon>Halobacteriales</taxon>
        <taxon>Haloferacaceae</taxon>
        <taxon>Haloferax</taxon>
    </lineage>
</organism>
<name>M0IR76_9EURY</name>
<reference evidence="2 3" key="1">
    <citation type="journal article" date="2014" name="PLoS Genet.">
        <title>Phylogenetically driven sequencing of extremely halophilic archaea reveals strategies for static and dynamic osmo-response.</title>
        <authorList>
            <person name="Becker E.A."/>
            <person name="Seitzer P.M."/>
            <person name="Tritt A."/>
            <person name="Larsen D."/>
            <person name="Krusor M."/>
            <person name="Yao A.I."/>
            <person name="Wu D."/>
            <person name="Madern D."/>
            <person name="Eisen J.A."/>
            <person name="Darling A.E."/>
            <person name="Facciotti M.T."/>
        </authorList>
    </citation>
    <scope>NUCLEOTIDE SEQUENCE [LARGE SCALE GENOMIC DNA]</scope>
    <source>
        <strain evidence="2 3">ATCC BAA-1512</strain>
    </source>
</reference>